<name>A0A0D2LD30_HYPSF</name>
<evidence type="ECO:0000259" key="7">
    <source>
        <dbReference type="Pfam" id="PF03151"/>
    </source>
</evidence>
<protein>
    <recommendedName>
        <fullName evidence="7">Sugar phosphate transporter domain-containing protein</fullName>
    </recommendedName>
</protein>
<keyword evidence="3 6" id="KW-1133">Transmembrane helix</keyword>
<feature type="transmembrane region" description="Helical" evidence="6">
    <location>
        <begin position="344"/>
        <end position="363"/>
    </location>
</feature>
<dbReference type="Pfam" id="PF03151">
    <property type="entry name" value="TPT"/>
    <property type="match status" value="2"/>
</dbReference>
<dbReference type="InterPro" id="IPR004853">
    <property type="entry name" value="Sugar_P_trans_dom"/>
</dbReference>
<gene>
    <name evidence="8" type="ORF">HYPSUDRAFT_64835</name>
</gene>
<evidence type="ECO:0000313" key="9">
    <source>
        <dbReference type="Proteomes" id="UP000054270"/>
    </source>
</evidence>
<evidence type="ECO:0000256" key="4">
    <source>
        <dbReference type="ARBA" id="ARBA00023136"/>
    </source>
</evidence>
<sequence>MASTPTFVFTSPSDWRPPAAGPVLAGAERAFEQDLASNAPSTPPPRSRSRSTTPRPAESMHTVSSHEKENEGPYGGRAWFGAPPKTTVTESEASESSRILCGRTLRVTTLHQRMYHSQEPSIAYPLDGLSATADLAQTVELIVDEDFLHPQSALVTASPSKTRFLHSNTPTSSGLYMLGRLSALPDSPQLWLALYFVLNLSLTLYNKSVLIHFPFPYTLTALHALCGTIGTVVLLRLESRATGARPAHYRPLTSSPMPNLNGRELIVLFLFSILYTLNIVVSNASLRLVTVPFHQVVRASTPFFTIVLAAAILGRRCSKRKLFSLVPVVVGVGFATYGDYYFTAFGFFLTLFGTLLAALKTTLTNVILAKPTQVGLPVTSEPAHQPLADELHVHAYSAFPPTFFSSLATLISTTIFPRSPAAPGYPLKPLASPASPGFSVPPRSLSPGASASSRALPKLTLSPLHLLYLLSPLAFIQTTLLAHFTGELARVRWHLFSGAGVAGAGAAGATGRVWLLLNGALAFFLNVVSFNANRRVGPLGMSVAANVKQVLTILCAVTIFDLTITLANGVGIALTLLGGALYAAVELREKEEKKSRVG</sequence>
<accession>A0A0D2LD30</accession>
<feature type="transmembrane region" description="Helical" evidence="6">
    <location>
        <begin position="296"/>
        <end position="314"/>
    </location>
</feature>
<reference evidence="9" key="1">
    <citation type="submission" date="2014-04" db="EMBL/GenBank/DDBJ databases">
        <title>Evolutionary Origins and Diversification of the Mycorrhizal Mutualists.</title>
        <authorList>
            <consortium name="DOE Joint Genome Institute"/>
            <consortium name="Mycorrhizal Genomics Consortium"/>
            <person name="Kohler A."/>
            <person name="Kuo A."/>
            <person name="Nagy L.G."/>
            <person name="Floudas D."/>
            <person name="Copeland A."/>
            <person name="Barry K.W."/>
            <person name="Cichocki N."/>
            <person name="Veneault-Fourrey C."/>
            <person name="LaButti K."/>
            <person name="Lindquist E.A."/>
            <person name="Lipzen A."/>
            <person name="Lundell T."/>
            <person name="Morin E."/>
            <person name="Murat C."/>
            <person name="Riley R."/>
            <person name="Ohm R."/>
            <person name="Sun H."/>
            <person name="Tunlid A."/>
            <person name="Henrissat B."/>
            <person name="Grigoriev I.V."/>
            <person name="Hibbett D.S."/>
            <person name="Martin F."/>
        </authorList>
    </citation>
    <scope>NUCLEOTIDE SEQUENCE [LARGE SCALE GENOMIC DNA]</scope>
    <source>
        <strain evidence="9">FD-334 SS-4</strain>
    </source>
</reference>
<feature type="transmembrane region" description="Helical" evidence="6">
    <location>
        <begin position="265"/>
        <end position="284"/>
    </location>
</feature>
<organism evidence="8 9">
    <name type="scientific">Hypholoma sublateritium (strain FD-334 SS-4)</name>
    <dbReference type="NCBI Taxonomy" id="945553"/>
    <lineage>
        <taxon>Eukaryota</taxon>
        <taxon>Fungi</taxon>
        <taxon>Dikarya</taxon>
        <taxon>Basidiomycota</taxon>
        <taxon>Agaricomycotina</taxon>
        <taxon>Agaricomycetes</taxon>
        <taxon>Agaricomycetidae</taxon>
        <taxon>Agaricales</taxon>
        <taxon>Agaricineae</taxon>
        <taxon>Strophariaceae</taxon>
        <taxon>Hypholoma</taxon>
    </lineage>
</organism>
<dbReference type="EMBL" id="KN817532">
    <property type="protein sequence ID" value="KJA25247.1"/>
    <property type="molecule type" value="Genomic_DNA"/>
</dbReference>
<feature type="transmembrane region" description="Helical" evidence="6">
    <location>
        <begin position="215"/>
        <end position="235"/>
    </location>
</feature>
<evidence type="ECO:0000256" key="2">
    <source>
        <dbReference type="ARBA" id="ARBA00022692"/>
    </source>
</evidence>
<feature type="domain" description="Sugar phosphate transporter" evidence="7">
    <location>
        <begin position="513"/>
        <end position="582"/>
    </location>
</feature>
<feature type="compositionally biased region" description="Polar residues" evidence="5">
    <location>
        <begin position="1"/>
        <end position="13"/>
    </location>
</feature>
<feature type="transmembrane region" description="Helical" evidence="6">
    <location>
        <begin position="466"/>
        <end position="484"/>
    </location>
</feature>
<dbReference type="OrthoDB" id="10261634at2759"/>
<feature type="compositionally biased region" description="Low complexity" evidence="5">
    <location>
        <begin position="86"/>
        <end position="95"/>
    </location>
</feature>
<dbReference type="OMA" id="HAYSAFP"/>
<dbReference type="InterPro" id="IPR050186">
    <property type="entry name" value="TPT_transporter"/>
</dbReference>
<evidence type="ECO:0000313" key="8">
    <source>
        <dbReference type="EMBL" id="KJA25247.1"/>
    </source>
</evidence>
<feature type="transmembrane region" description="Helical" evidence="6">
    <location>
        <begin position="504"/>
        <end position="527"/>
    </location>
</feature>
<dbReference type="AlphaFoldDB" id="A0A0D2LD30"/>
<comment type="subcellular location">
    <subcellularLocation>
        <location evidence="1">Membrane</location>
        <topology evidence="1">Multi-pass membrane protein</topology>
    </subcellularLocation>
</comment>
<feature type="region of interest" description="Disordered" evidence="5">
    <location>
        <begin position="1"/>
        <end position="95"/>
    </location>
</feature>
<evidence type="ECO:0000256" key="5">
    <source>
        <dbReference type="SAM" id="MobiDB-lite"/>
    </source>
</evidence>
<dbReference type="GO" id="GO:0016020">
    <property type="term" value="C:membrane"/>
    <property type="evidence" value="ECO:0007669"/>
    <property type="project" value="UniProtKB-SubCell"/>
</dbReference>
<evidence type="ECO:0000256" key="1">
    <source>
        <dbReference type="ARBA" id="ARBA00004141"/>
    </source>
</evidence>
<feature type="transmembrane region" description="Helical" evidence="6">
    <location>
        <begin position="321"/>
        <end position="338"/>
    </location>
</feature>
<evidence type="ECO:0000256" key="6">
    <source>
        <dbReference type="SAM" id="Phobius"/>
    </source>
</evidence>
<evidence type="ECO:0000256" key="3">
    <source>
        <dbReference type="ARBA" id="ARBA00022989"/>
    </source>
</evidence>
<keyword evidence="9" id="KW-1185">Reference proteome</keyword>
<proteinExistence type="predicted"/>
<keyword evidence="2 6" id="KW-0812">Transmembrane</keyword>
<keyword evidence="4 6" id="KW-0472">Membrane</keyword>
<dbReference type="Proteomes" id="UP000054270">
    <property type="component" value="Unassembled WGS sequence"/>
</dbReference>
<dbReference type="PANTHER" id="PTHR11132">
    <property type="entry name" value="SOLUTE CARRIER FAMILY 35"/>
    <property type="match status" value="1"/>
</dbReference>
<feature type="domain" description="Sugar phosphate transporter" evidence="7">
    <location>
        <begin position="191"/>
        <end position="368"/>
    </location>
</feature>